<proteinExistence type="predicted"/>
<sequence length="385" mass="43586">MGKVKDFNSIINLQVILGEEGFEDVKVFYLGGKWVMFEFEKVETKVNLMKHIGVNSWFQVIQDVIHDFVSDERVVWVDIEGIPLHAWSRETFTKIGNKWGETLDIEDTSDFSFGRKRLCIITKHPVSILESFKIIAKGKVFMARAKDLFTWNPTFLTSKEKEYSSDEESVLGENPKDVQSHLSDAEEENIKQHDFGEKATEKDKESSPAISAKVMNSSQVVQQEVPCSSGGQSAANNGGSVLGKLQELKKIIRVWIKDKNTQLSCSKKSILDELRDIDKELDRSGVSDSLILRRHELKCQLNDIKMMEAKDSTNLIRRGVSVEIILLSVYVFRGGRCSPRFFSMQLVSGCSSAVFVDGWILIGRIGVRFGMVFMVLFYSVFPSNV</sequence>
<feature type="region of interest" description="Disordered" evidence="1">
    <location>
        <begin position="166"/>
        <end position="210"/>
    </location>
</feature>
<evidence type="ECO:0000313" key="3">
    <source>
        <dbReference type="Proteomes" id="UP000245207"/>
    </source>
</evidence>
<comment type="caution">
    <text evidence="2">The sequence shown here is derived from an EMBL/GenBank/DDBJ whole genome shotgun (WGS) entry which is preliminary data.</text>
</comment>
<accession>A0A2U1Q2V2</accession>
<name>A0A2U1Q2V2_ARTAN</name>
<evidence type="ECO:0000313" key="2">
    <source>
        <dbReference type="EMBL" id="PWA92351.1"/>
    </source>
</evidence>
<reference evidence="2 3" key="1">
    <citation type="journal article" date="2018" name="Mol. Plant">
        <title>The genome of Artemisia annua provides insight into the evolution of Asteraceae family and artemisinin biosynthesis.</title>
        <authorList>
            <person name="Shen Q."/>
            <person name="Zhang L."/>
            <person name="Liao Z."/>
            <person name="Wang S."/>
            <person name="Yan T."/>
            <person name="Shi P."/>
            <person name="Liu M."/>
            <person name="Fu X."/>
            <person name="Pan Q."/>
            <person name="Wang Y."/>
            <person name="Lv Z."/>
            <person name="Lu X."/>
            <person name="Zhang F."/>
            <person name="Jiang W."/>
            <person name="Ma Y."/>
            <person name="Chen M."/>
            <person name="Hao X."/>
            <person name="Li L."/>
            <person name="Tang Y."/>
            <person name="Lv G."/>
            <person name="Zhou Y."/>
            <person name="Sun X."/>
            <person name="Brodelius P.E."/>
            <person name="Rose J.K.C."/>
            <person name="Tang K."/>
        </authorList>
    </citation>
    <scope>NUCLEOTIDE SEQUENCE [LARGE SCALE GENOMIC DNA]</scope>
    <source>
        <strain evidence="3">cv. Huhao1</strain>
        <tissue evidence="2">Leaf</tissue>
    </source>
</reference>
<dbReference type="OrthoDB" id="1737794at2759"/>
<dbReference type="AlphaFoldDB" id="A0A2U1Q2V2"/>
<gene>
    <name evidence="2" type="ORF">CTI12_AA080040</name>
</gene>
<keyword evidence="3" id="KW-1185">Reference proteome</keyword>
<organism evidence="2 3">
    <name type="scientific">Artemisia annua</name>
    <name type="common">Sweet wormwood</name>
    <dbReference type="NCBI Taxonomy" id="35608"/>
    <lineage>
        <taxon>Eukaryota</taxon>
        <taxon>Viridiplantae</taxon>
        <taxon>Streptophyta</taxon>
        <taxon>Embryophyta</taxon>
        <taxon>Tracheophyta</taxon>
        <taxon>Spermatophyta</taxon>
        <taxon>Magnoliopsida</taxon>
        <taxon>eudicotyledons</taxon>
        <taxon>Gunneridae</taxon>
        <taxon>Pentapetalae</taxon>
        <taxon>asterids</taxon>
        <taxon>campanulids</taxon>
        <taxon>Asterales</taxon>
        <taxon>Asteraceae</taxon>
        <taxon>Asteroideae</taxon>
        <taxon>Anthemideae</taxon>
        <taxon>Artemisiinae</taxon>
        <taxon>Artemisia</taxon>
    </lineage>
</organism>
<dbReference type="Proteomes" id="UP000245207">
    <property type="component" value="Unassembled WGS sequence"/>
</dbReference>
<dbReference type="EMBL" id="PKPP01000470">
    <property type="protein sequence ID" value="PWA92351.1"/>
    <property type="molecule type" value="Genomic_DNA"/>
</dbReference>
<protein>
    <submittedName>
        <fullName evidence="2">Uncharacterized protein</fullName>
    </submittedName>
</protein>
<feature type="compositionally biased region" description="Basic and acidic residues" evidence="1">
    <location>
        <begin position="188"/>
        <end position="206"/>
    </location>
</feature>
<evidence type="ECO:0000256" key="1">
    <source>
        <dbReference type="SAM" id="MobiDB-lite"/>
    </source>
</evidence>